<evidence type="ECO:0000313" key="4">
    <source>
        <dbReference type="EMBL" id="SDM75175.1"/>
    </source>
</evidence>
<reference evidence="6" key="2">
    <citation type="submission" date="2016-10" db="EMBL/GenBank/DDBJ databases">
        <authorList>
            <person name="Varghese N."/>
            <person name="Submissions S."/>
        </authorList>
    </citation>
    <scope>NUCLEOTIDE SEQUENCE [LARGE SCALE GENOMIC DNA]</scope>
    <source>
        <strain evidence="6">DSM 27982</strain>
    </source>
</reference>
<dbReference type="PANTHER" id="PTHR43420">
    <property type="entry name" value="ACETYLTRANSFERASE"/>
    <property type="match status" value="1"/>
</dbReference>
<keyword evidence="2" id="KW-0012">Acyltransferase</keyword>
<name>A0A1G9VTK0_9ACTO</name>
<dbReference type="GO" id="GO:0016747">
    <property type="term" value="F:acyltransferase activity, transferring groups other than amino-acyl groups"/>
    <property type="evidence" value="ECO:0007669"/>
    <property type="project" value="InterPro"/>
</dbReference>
<evidence type="ECO:0000313" key="7">
    <source>
        <dbReference type="Proteomes" id="UP000199671"/>
    </source>
</evidence>
<proteinExistence type="predicted"/>
<keyword evidence="1 4" id="KW-0808">Transferase</keyword>
<gene>
    <name evidence="4" type="ORF">SAMN04487766_106126</name>
    <name evidence="5" type="ORF">SAMN05216355_11216</name>
</gene>
<dbReference type="Pfam" id="PF13508">
    <property type="entry name" value="Acetyltransf_7"/>
    <property type="match status" value="1"/>
</dbReference>
<feature type="domain" description="N-acetyltransferase" evidence="3">
    <location>
        <begin position="201"/>
        <end position="351"/>
    </location>
</feature>
<dbReference type="EMBL" id="FNHU01000006">
    <property type="protein sequence ID" value="SDM75175.1"/>
    <property type="molecule type" value="Genomic_DNA"/>
</dbReference>
<dbReference type="SUPFAM" id="SSF55729">
    <property type="entry name" value="Acyl-CoA N-acyltransferases (Nat)"/>
    <property type="match status" value="2"/>
</dbReference>
<dbReference type="Proteomes" id="UP000198541">
    <property type="component" value="Unassembled WGS sequence"/>
</dbReference>
<dbReference type="EMBL" id="FNIM01000012">
    <property type="protein sequence ID" value="SDN73599.1"/>
    <property type="molecule type" value="Genomic_DNA"/>
</dbReference>
<dbReference type="Gene3D" id="3.40.630.30">
    <property type="match status" value="1"/>
</dbReference>
<evidence type="ECO:0000313" key="6">
    <source>
        <dbReference type="Proteomes" id="UP000198541"/>
    </source>
</evidence>
<sequence>MTPVYGSTRRTGPGGPWAMFRPGPRSALPRILTWAPLGPRDNAELADLIARSEEVDNPPYRTTAQETAEYFVDPTYSGVAGRDEHGVMRAFGLVRLRPAAEIYASMTGTVDPEWRHRGIGVALLHWQTERARHLIGAERAGEPSGSLAATAPAHIVTTVLEDDERMKDHLAELRFEPRRWYREVRRPLATPIPEADLDGFLSIEPWSEELDDAVRRAHNQAFADSGGGSMSPEEWRAGRAYFAPQWSFVALDRSGDRARVAGYALSSRYEQDWEALGWCEGYTDVIGVLADYRSRGVGRALLSAVMQAYAADGMEYAAAGFESDDPSGAVDLFRELGYTATRGTILYGLDV</sequence>
<dbReference type="InterPro" id="IPR050680">
    <property type="entry name" value="YpeA/RimI_acetyltransf"/>
</dbReference>
<dbReference type="AlphaFoldDB" id="A0A1G9VTK0"/>
<dbReference type="STRING" id="332524.SAMN04487766_106126"/>
<dbReference type="CDD" id="cd04301">
    <property type="entry name" value="NAT_SF"/>
    <property type="match status" value="1"/>
</dbReference>
<organism evidence="4 7">
    <name type="scientific">Actinomyces ruminicola</name>
    <dbReference type="NCBI Taxonomy" id="332524"/>
    <lineage>
        <taxon>Bacteria</taxon>
        <taxon>Bacillati</taxon>
        <taxon>Actinomycetota</taxon>
        <taxon>Actinomycetes</taxon>
        <taxon>Actinomycetales</taxon>
        <taxon>Actinomycetaceae</taxon>
        <taxon>Actinomyces</taxon>
    </lineage>
</organism>
<dbReference type="RefSeq" id="WP_092537018.1">
    <property type="nucleotide sequence ID" value="NZ_FNHU01000006.1"/>
</dbReference>
<protein>
    <submittedName>
        <fullName evidence="4">Acetyltransferase (GNAT) family protein</fullName>
    </submittedName>
</protein>
<dbReference type="PROSITE" id="PS51186">
    <property type="entry name" value="GNAT"/>
    <property type="match status" value="1"/>
</dbReference>
<dbReference type="InterPro" id="IPR016181">
    <property type="entry name" value="Acyl_CoA_acyltransferase"/>
</dbReference>
<evidence type="ECO:0000256" key="2">
    <source>
        <dbReference type="ARBA" id="ARBA00023315"/>
    </source>
</evidence>
<evidence type="ECO:0000259" key="3">
    <source>
        <dbReference type="PROSITE" id="PS51186"/>
    </source>
</evidence>
<evidence type="ECO:0000256" key="1">
    <source>
        <dbReference type="ARBA" id="ARBA00022679"/>
    </source>
</evidence>
<dbReference type="OrthoDB" id="9799092at2"/>
<evidence type="ECO:0000313" key="5">
    <source>
        <dbReference type="EMBL" id="SDN73599.1"/>
    </source>
</evidence>
<accession>A0A1G9VTK0</accession>
<dbReference type="Proteomes" id="UP000199671">
    <property type="component" value="Unassembled WGS sequence"/>
</dbReference>
<dbReference type="InterPro" id="IPR000182">
    <property type="entry name" value="GNAT_dom"/>
</dbReference>
<reference evidence="4 7" key="1">
    <citation type="submission" date="2016-10" db="EMBL/GenBank/DDBJ databases">
        <authorList>
            <person name="de Groot N.N."/>
        </authorList>
    </citation>
    <scope>NUCLEOTIDE SEQUENCE [LARGE SCALE GENOMIC DNA]</scope>
    <source>
        <strain evidence="5">DSM 27982</strain>
        <strain evidence="4 7">KPR-7B</strain>
    </source>
</reference>
<keyword evidence="6" id="KW-1185">Reference proteome</keyword>